<proteinExistence type="predicted"/>
<evidence type="ECO:0000313" key="2">
    <source>
        <dbReference type="EMBL" id="KTA99438.1"/>
    </source>
</evidence>
<dbReference type="VEuPathDB" id="FungiDB:GWK60_C02035"/>
<feature type="region of interest" description="Disordered" evidence="1">
    <location>
        <begin position="142"/>
        <end position="186"/>
    </location>
</feature>
<name>A0A0W0CML8_CANGB</name>
<reference evidence="2 3" key="1">
    <citation type="submission" date="2015-10" db="EMBL/GenBank/DDBJ databases">
        <title>Draft genomes sequences of Candida glabrata isolates 1A, 1B, 2A, 2B, 3A and 3B.</title>
        <authorList>
            <person name="Haavelsrud O.E."/>
            <person name="Gaustad P."/>
        </authorList>
    </citation>
    <scope>NUCLEOTIDE SEQUENCE [LARGE SCALE GENOMIC DNA]</scope>
    <source>
        <strain evidence="2">910700640</strain>
    </source>
</reference>
<dbReference type="VEuPathDB" id="FungiDB:B1J91_C02431g"/>
<dbReference type="VEuPathDB" id="FungiDB:GVI51_C02211"/>
<feature type="compositionally biased region" description="Polar residues" evidence="1">
    <location>
        <begin position="240"/>
        <end position="254"/>
    </location>
</feature>
<feature type="compositionally biased region" description="Basic and acidic residues" evidence="1">
    <location>
        <begin position="1"/>
        <end position="20"/>
    </location>
</feature>
<feature type="compositionally biased region" description="Polar residues" evidence="1">
    <location>
        <begin position="539"/>
        <end position="554"/>
    </location>
</feature>
<feature type="compositionally biased region" description="Basic and acidic residues" evidence="1">
    <location>
        <begin position="73"/>
        <end position="84"/>
    </location>
</feature>
<feature type="region of interest" description="Disordered" evidence="1">
    <location>
        <begin position="1"/>
        <end position="84"/>
    </location>
</feature>
<organism evidence="2 3">
    <name type="scientific">Candida glabrata</name>
    <name type="common">Yeast</name>
    <name type="synonym">Torulopsis glabrata</name>
    <dbReference type="NCBI Taxonomy" id="5478"/>
    <lineage>
        <taxon>Eukaryota</taxon>
        <taxon>Fungi</taxon>
        <taxon>Dikarya</taxon>
        <taxon>Ascomycota</taxon>
        <taxon>Saccharomycotina</taxon>
        <taxon>Saccharomycetes</taxon>
        <taxon>Saccharomycetales</taxon>
        <taxon>Saccharomycetaceae</taxon>
        <taxon>Nakaseomyces</taxon>
    </lineage>
</organism>
<feature type="compositionally biased region" description="Acidic residues" evidence="1">
    <location>
        <begin position="43"/>
        <end position="58"/>
    </location>
</feature>
<feature type="region of interest" description="Disordered" evidence="1">
    <location>
        <begin position="240"/>
        <end position="270"/>
    </location>
</feature>
<dbReference type="EMBL" id="LLZZ01000144">
    <property type="protein sequence ID" value="KTA99438.1"/>
    <property type="molecule type" value="Genomic_DNA"/>
</dbReference>
<comment type="caution">
    <text evidence="2">The sequence shown here is derived from an EMBL/GenBank/DDBJ whole genome shotgun (WGS) entry which is preliminary data.</text>
</comment>
<feature type="compositionally biased region" description="Low complexity" evidence="1">
    <location>
        <begin position="145"/>
        <end position="164"/>
    </location>
</feature>
<sequence>MPARSTDSDVYRARVHREPQVRFSIPDPDDTDRIVFPNTSTGDSDESQVQEQEQEQEQDTTRQGQRQRQRQGKQVDNRGHLVDMHSKIMIDVPEDIWKFHRSHRKSKSLEGDSSSGSIVLGHKKSKSLQSIILETVSSYQDYSRDTSTGDISSSTNNSSLSQVSPLHLGPQTMMTPTKNASSNSLYLSSESPLNKYKVPVPAMISLPPFLSPENKHKKSNSVVYNGSGYSAYNYDGDTSSEYTGDHTQTSTDDSIPSAKFDISFDPGAQSAQETDHILGIDEDANVNLKVQNRNLRMKSLHNQIPTMVHEKSSPSRQSSPVVPILKTNHQLPIPNQQSATVPILKNNEKSPMSNQPSPVVPILKHNHKRELSMPSPQNYQFPTSHSNSEQQTILNKDIAKESKSLQILSTPSKTIDIPDLSKMTTPASASSRGSLHFFDRFDDSKDDENFVPANINRVDQLDLSFKFPASSTQHAEIAPVLNPIEDSDFLKVDTSPTNPQFEKRRQMLMDQNRNSAMSHQHRRSRSVHNTEDIQDLFEATSTPPKTSKEQSVPTRSPLRPKSPTLTDNLPSYDPNPDVIPDIKVTESPEDDSVNSIQDSITKVTDPHYIEDTQDSYQYVGVHDISTSSTIENSSEYDSTPTEVTIEGTENILRQPLTTFASFSAPLNLDGINQTMNENGKLGSLPSNGIMLDQNIMSNTGSVSSRTSIFSKNSGETALTSNPSTYDQEHNNTNPTSASIMIKPKKISHRSPIFEKPQTQKHINNKDDAELKTVFEKINGKIVEVITIDDDVDETSKISVKVPLQSNGHKLDNMIDDYNDQVRMRRNKSNDCTKKHRQSFHEAQKKYETILSLCDETAETAKTVIYELNKKQHSETKGLAIRAYNSANTANNITSNISNMSANELDPRKIKYLSTFNKKLRVNSYTRKEKPTTG</sequence>
<evidence type="ECO:0000256" key="1">
    <source>
        <dbReference type="SAM" id="MobiDB-lite"/>
    </source>
</evidence>
<protein>
    <submittedName>
        <fullName evidence="2">Factor interacting with REF2</fullName>
    </submittedName>
</protein>
<dbReference type="Proteomes" id="UP000054886">
    <property type="component" value="Unassembled WGS sequence"/>
</dbReference>
<feature type="region of interest" description="Disordered" evidence="1">
    <location>
        <begin position="713"/>
        <end position="737"/>
    </location>
</feature>
<dbReference type="AlphaFoldDB" id="A0A0W0CML8"/>
<gene>
    <name evidence="2" type="ORF">AO440_000496</name>
</gene>
<accession>A0A0W0CML8</accession>
<evidence type="ECO:0000313" key="3">
    <source>
        <dbReference type="Proteomes" id="UP000054886"/>
    </source>
</evidence>
<feature type="region of interest" description="Disordered" evidence="1">
    <location>
        <begin position="537"/>
        <end position="576"/>
    </location>
</feature>
<dbReference type="VEuPathDB" id="FungiDB:CAGL0C02431g"/>